<dbReference type="SUPFAM" id="SSF51126">
    <property type="entry name" value="Pectin lyase-like"/>
    <property type="match status" value="1"/>
</dbReference>
<dbReference type="InterPro" id="IPR024535">
    <property type="entry name" value="RHGA/B-epi-like_pectate_lyase"/>
</dbReference>
<dbReference type="PANTHER" id="PTHR43308:SF5">
    <property type="entry name" value="S-LAYER PROTEIN _ PEPTIDOGLYCAN ENDO-BETA-N-ACETYLGLUCOSAMINIDASE"/>
    <property type="match status" value="1"/>
</dbReference>
<dbReference type="EMBL" id="JAELUP010000013">
    <property type="protein sequence ID" value="MBJ6360709.1"/>
    <property type="molecule type" value="Genomic_DNA"/>
</dbReference>
<feature type="domain" description="SLH" evidence="4">
    <location>
        <begin position="1139"/>
        <end position="1195"/>
    </location>
</feature>
<dbReference type="InterPro" id="IPR001119">
    <property type="entry name" value="SLH_dom"/>
</dbReference>
<protein>
    <submittedName>
        <fullName evidence="5">S-layer homology domain-containing protein</fullName>
    </submittedName>
</protein>
<dbReference type="Pfam" id="PF00754">
    <property type="entry name" value="F5_F8_type_C"/>
    <property type="match status" value="1"/>
</dbReference>
<feature type="domain" description="SLH" evidence="4">
    <location>
        <begin position="1197"/>
        <end position="1260"/>
    </location>
</feature>
<dbReference type="InterPro" id="IPR008979">
    <property type="entry name" value="Galactose-bd-like_sf"/>
</dbReference>
<dbReference type="PROSITE" id="PS50022">
    <property type="entry name" value="FA58C_3"/>
    <property type="match status" value="1"/>
</dbReference>
<dbReference type="Pfam" id="PF12708">
    <property type="entry name" value="Pect-lyase_RHGA_epim"/>
    <property type="match status" value="1"/>
</dbReference>
<dbReference type="Gene3D" id="2.160.20.10">
    <property type="entry name" value="Single-stranded right-handed beta-helix, Pectin lyase-like"/>
    <property type="match status" value="1"/>
</dbReference>
<accession>A0A934J328</accession>
<dbReference type="PROSITE" id="PS51272">
    <property type="entry name" value="SLH"/>
    <property type="match status" value="3"/>
</dbReference>
<proteinExistence type="predicted"/>
<evidence type="ECO:0000256" key="2">
    <source>
        <dbReference type="SAM" id="SignalP"/>
    </source>
</evidence>
<evidence type="ECO:0000256" key="1">
    <source>
        <dbReference type="SAM" id="MobiDB-lite"/>
    </source>
</evidence>
<dbReference type="Proteomes" id="UP000640274">
    <property type="component" value="Unassembled WGS sequence"/>
</dbReference>
<feature type="domain" description="F5/8 type C" evidence="3">
    <location>
        <begin position="736"/>
        <end position="857"/>
    </location>
</feature>
<sequence length="1325" mass="143452">MRRKVLGLVMSLCLVASPFLPGAAPVKADGDMRLGEDGRSRLYPENWYPGFTDDKGRFLHDFSYAGYHRGETEIPEIDASSGIDVTEAPYFADATGQSDATEAIQTAINDAAAQGGGVVYLPAGTYQVNPPEGKDQSLFISASNVVLKGAGAGETFIYNATEVMRFKDIIRISSGDWKRTGTATKLSKSVTEPSVLLPVDRTEGFAPGDYVAITFETTREFLSELGMHNKWSSRLGRAEPLFYRQIVGVDEANSTLTVDIPTRYPIKLRDNITITKTEPPISEVGLEDFSIATIQNSKDGIGEDDFRVIGTAGYEVDNAKAINMVAVVNSWVRNVSSYKPEGNLTYHLSSKGIILDRTKNVTIDNVTLEYPQYRGANGNGYLYQFIGNDNLIANSKAVGARHNFTYANFSANGNVLYNVHSEHSSLLTDFHMYLSMANLIDNMTLNGDTISAITRDYGSSPTNRHGVVSTESVFWNTTGIAAHSSKNGIIIESEQFGNGYIIGTQGAATGVKVDIAGSIPEADTSPFDMAEGIGEGERLNPQSLYVDQFARRTAELELGLQSLLVNGEAVNGMQFLKTIYTHTLPYGTEQIPVIGAAPFSSDAQIEIEQPKTTTDTGRITVTKGGTSKTYDVVFKVAGAPEAPKSISFAPDKSVPGWRAAGNAISVGHSGKLKAFITLYSGEIIDAERANIPVSYSVDNEELGSIDRNVFKAKQPGFAKVTAESTYNGLTVTRTEAIEVKEAMEEPQGPFASIIKVTASADDGNLPVNAIDRDPDSRWSAEGKGQYLLLELDKEQWIDQVSFLFFNGHLRSNYFDLEVSTDGESFQKVLTDAASRKQEPNHYDTFKFNRVKAKYIKYIGQGNEINGWNSLIEAWIHQARNQSNGSTPYYPSAPSQPVQEGPEEKNSENPASPSRIVLETAEPVRSANEAGQSIATVKVDSEKLVKALGSLTAEQQARGVQLDLDFREGADVGVVLLSAEAVSAVLAKSSGAVLNIRYGSSHYELPLAGLRSEQLQQILAAGGERSAELAIRIAKLADADQSALEDKARAENIELLHEGADSQILIQNGEQKLPIPVFGSPYAPITMTLYRTIDVKSLSAARYDRATGELVYVPASFRHEDGKTVAVIYRTGNGIYTLVQADRTFPDMKGHWAEETIHFLASKLLVNGSKDGFKPNASITRAEFAALLVRAVGLTPVQADSYKDVPASAWYSGAVGAASAAGIIQGFENGLFKPNDRITREQMVVMISRALHSAGYPFEEEVNAAVLNSFNDGEAVSGYAREAVVHAIELGILNGASGSVLAPQNKATRAESAVTLERMLQKLNFS</sequence>
<dbReference type="SUPFAM" id="SSF49785">
    <property type="entry name" value="Galactose-binding domain-like"/>
    <property type="match status" value="1"/>
</dbReference>
<dbReference type="Gene3D" id="2.60.120.260">
    <property type="entry name" value="Galactose-binding domain-like"/>
    <property type="match status" value="1"/>
</dbReference>
<dbReference type="RefSeq" id="WP_199018261.1">
    <property type="nucleotide sequence ID" value="NZ_JAELUP010000013.1"/>
</dbReference>
<dbReference type="InterPro" id="IPR051465">
    <property type="entry name" value="Cell_Envelope_Struct_Comp"/>
</dbReference>
<dbReference type="InterPro" id="IPR012334">
    <property type="entry name" value="Pectin_lyas_fold"/>
</dbReference>
<reference evidence="5" key="1">
    <citation type="submission" date="2020-12" db="EMBL/GenBank/DDBJ databases">
        <authorList>
            <person name="Huq M.A."/>
        </authorList>
    </citation>
    <scope>NUCLEOTIDE SEQUENCE</scope>
    <source>
        <strain evidence="5">MAHUQ-46</strain>
    </source>
</reference>
<feature type="region of interest" description="Disordered" evidence="1">
    <location>
        <begin position="884"/>
        <end position="914"/>
    </location>
</feature>
<gene>
    <name evidence="5" type="ORF">JFN88_05160</name>
</gene>
<dbReference type="InterPro" id="IPR011050">
    <property type="entry name" value="Pectin_lyase_fold/virulence"/>
</dbReference>
<keyword evidence="2" id="KW-0732">Signal</keyword>
<evidence type="ECO:0000259" key="3">
    <source>
        <dbReference type="PROSITE" id="PS50022"/>
    </source>
</evidence>
<evidence type="ECO:0000313" key="5">
    <source>
        <dbReference type="EMBL" id="MBJ6360709.1"/>
    </source>
</evidence>
<keyword evidence="6" id="KW-1185">Reference proteome</keyword>
<comment type="caution">
    <text evidence="5">The sequence shown here is derived from an EMBL/GenBank/DDBJ whole genome shotgun (WGS) entry which is preliminary data.</text>
</comment>
<dbReference type="InterPro" id="IPR000421">
    <property type="entry name" value="FA58C"/>
</dbReference>
<feature type="signal peptide" evidence="2">
    <location>
        <begin position="1"/>
        <end position="23"/>
    </location>
</feature>
<name>A0A934J328_9BACL</name>
<feature type="compositionally biased region" description="Polar residues" evidence="1">
    <location>
        <begin position="884"/>
        <end position="897"/>
    </location>
</feature>
<organism evidence="5 6">
    <name type="scientific">Paenibacillus roseus</name>
    <dbReference type="NCBI Taxonomy" id="2798579"/>
    <lineage>
        <taxon>Bacteria</taxon>
        <taxon>Bacillati</taxon>
        <taxon>Bacillota</taxon>
        <taxon>Bacilli</taxon>
        <taxon>Bacillales</taxon>
        <taxon>Paenibacillaceae</taxon>
        <taxon>Paenibacillus</taxon>
    </lineage>
</organism>
<feature type="domain" description="SLH" evidence="4">
    <location>
        <begin position="1266"/>
        <end position="1325"/>
    </location>
</feature>
<dbReference type="Pfam" id="PF00395">
    <property type="entry name" value="SLH"/>
    <property type="match status" value="3"/>
</dbReference>
<evidence type="ECO:0000313" key="6">
    <source>
        <dbReference type="Proteomes" id="UP000640274"/>
    </source>
</evidence>
<feature type="chain" id="PRO_5037760550" evidence="2">
    <location>
        <begin position="24"/>
        <end position="1325"/>
    </location>
</feature>
<evidence type="ECO:0000259" key="4">
    <source>
        <dbReference type="PROSITE" id="PS51272"/>
    </source>
</evidence>
<dbReference type="PANTHER" id="PTHR43308">
    <property type="entry name" value="OUTER MEMBRANE PROTEIN ALPHA-RELATED"/>
    <property type="match status" value="1"/>
</dbReference>